<dbReference type="HOGENOM" id="CLU_048314_1_1_1"/>
<feature type="non-terminal residue" evidence="1">
    <location>
        <position position="1"/>
    </location>
</feature>
<dbReference type="EMBL" id="KN825495">
    <property type="protein sequence ID" value="KIK90600.1"/>
    <property type="molecule type" value="Genomic_DNA"/>
</dbReference>
<evidence type="ECO:0000313" key="2">
    <source>
        <dbReference type="Proteomes" id="UP000054538"/>
    </source>
</evidence>
<keyword evidence="2" id="KW-1185">Reference proteome</keyword>
<proteinExistence type="predicted"/>
<dbReference type="Proteomes" id="UP000054538">
    <property type="component" value="Unassembled WGS sequence"/>
</dbReference>
<accession>A0A0D0E1S3</accession>
<dbReference type="AlphaFoldDB" id="A0A0D0E1S3"/>
<evidence type="ECO:0008006" key="3">
    <source>
        <dbReference type="Google" id="ProtNLM"/>
    </source>
</evidence>
<feature type="non-terminal residue" evidence="1">
    <location>
        <position position="144"/>
    </location>
</feature>
<evidence type="ECO:0000313" key="1">
    <source>
        <dbReference type="EMBL" id="KIK90600.1"/>
    </source>
</evidence>
<reference evidence="2" key="2">
    <citation type="submission" date="2015-01" db="EMBL/GenBank/DDBJ databases">
        <title>Evolutionary Origins and Diversification of the Mycorrhizal Mutualists.</title>
        <authorList>
            <consortium name="DOE Joint Genome Institute"/>
            <consortium name="Mycorrhizal Genomics Consortium"/>
            <person name="Kohler A."/>
            <person name="Kuo A."/>
            <person name="Nagy L.G."/>
            <person name="Floudas D."/>
            <person name="Copeland A."/>
            <person name="Barry K.W."/>
            <person name="Cichocki N."/>
            <person name="Veneault-Fourrey C."/>
            <person name="LaButti K."/>
            <person name="Lindquist E.A."/>
            <person name="Lipzen A."/>
            <person name="Lundell T."/>
            <person name="Morin E."/>
            <person name="Murat C."/>
            <person name="Riley R."/>
            <person name="Ohm R."/>
            <person name="Sun H."/>
            <person name="Tunlid A."/>
            <person name="Henrissat B."/>
            <person name="Grigoriev I.V."/>
            <person name="Hibbett D.S."/>
            <person name="Martin F."/>
        </authorList>
    </citation>
    <scope>NUCLEOTIDE SEQUENCE [LARGE SCALE GENOMIC DNA]</scope>
    <source>
        <strain evidence="2">Ve08.2h10</strain>
    </source>
</reference>
<name>A0A0D0E1S3_9AGAM</name>
<reference evidence="1 2" key="1">
    <citation type="submission" date="2014-04" db="EMBL/GenBank/DDBJ databases">
        <authorList>
            <consortium name="DOE Joint Genome Institute"/>
            <person name="Kuo A."/>
            <person name="Kohler A."/>
            <person name="Jargeat P."/>
            <person name="Nagy L.G."/>
            <person name="Floudas D."/>
            <person name="Copeland A."/>
            <person name="Barry K.W."/>
            <person name="Cichocki N."/>
            <person name="Veneault-Fourrey C."/>
            <person name="LaButti K."/>
            <person name="Lindquist E.A."/>
            <person name="Lipzen A."/>
            <person name="Lundell T."/>
            <person name="Morin E."/>
            <person name="Murat C."/>
            <person name="Sun H."/>
            <person name="Tunlid A."/>
            <person name="Henrissat B."/>
            <person name="Grigoriev I.V."/>
            <person name="Hibbett D.S."/>
            <person name="Martin F."/>
            <person name="Nordberg H.P."/>
            <person name="Cantor M.N."/>
            <person name="Hua S.X."/>
        </authorList>
    </citation>
    <scope>NUCLEOTIDE SEQUENCE [LARGE SCALE GENOMIC DNA]</scope>
    <source>
        <strain evidence="1 2">Ve08.2h10</strain>
    </source>
</reference>
<dbReference type="InParanoid" id="A0A0D0E1S3"/>
<gene>
    <name evidence="1" type="ORF">PAXRUDRAFT_82618</name>
</gene>
<organism evidence="1 2">
    <name type="scientific">Paxillus rubicundulus Ve08.2h10</name>
    <dbReference type="NCBI Taxonomy" id="930991"/>
    <lineage>
        <taxon>Eukaryota</taxon>
        <taxon>Fungi</taxon>
        <taxon>Dikarya</taxon>
        <taxon>Basidiomycota</taxon>
        <taxon>Agaricomycotina</taxon>
        <taxon>Agaricomycetes</taxon>
        <taxon>Agaricomycetidae</taxon>
        <taxon>Boletales</taxon>
        <taxon>Paxilineae</taxon>
        <taxon>Paxillaceae</taxon>
        <taxon>Paxillus</taxon>
    </lineage>
</organism>
<protein>
    <recommendedName>
        <fullName evidence="3">Retrotransposon Copia-like N-terminal domain-containing protein</fullName>
    </recommendedName>
</protein>
<sequence length="144" mass="16597">IGKYDHIPTLTSVDNFHAWQTDMKYALGAKNLWCHVSMESDPYDPLDFASIRPTPADITQLTEAKITDLCKWLIDDVKTKGFIHCFLSTPIHQLIPNDKTITARAIWELIGHHYRCKDLSMQFIIHKQLAALYMKDRCNASCYV</sequence>